<dbReference type="Gene3D" id="3.40.1350.10">
    <property type="match status" value="1"/>
</dbReference>
<dbReference type="AlphaFoldDB" id="A0AAD2WW58"/>
<reference evidence="5 6" key="1">
    <citation type="submission" date="2012-07" db="EMBL/GenBank/DDBJ databases">
        <authorList>
            <person name="Moroni P."/>
            <person name="Richards V.P."/>
            <person name="Durkin S.A.S."/>
            <person name="Kim M."/>
            <person name="Pavinski Bitar P.D."/>
            <person name="Stanhope M.J."/>
            <person name="Town C.D."/>
            <person name="Zadoks R.N."/>
            <person name="Venter J.C."/>
        </authorList>
    </citation>
    <scope>NUCLEOTIDE SEQUENCE [LARGE SCALE GENOMIC DNA]</scope>
    <source>
        <strain evidence="5 6">MRI Z1-216</strain>
    </source>
</reference>
<keyword evidence="2" id="KW-0540">Nuclease</keyword>
<dbReference type="SMART" id="SM00990">
    <property type="entry name" value="VRR_NUC"/>
    <property type="match status" value="1"/>
</dbReference>
<evidence type="ECO:0000313" key="5">
    <source>
        <dbReference type="EMBL" id="EPU39090.1"/>
    </source>
</evidence>
<dbReference type="GO" id="GO:0004518">
    <property type="term" value="F:nuclease activity"/>
    <property type="evidence" value="ECO:0007669"/>
    <property type="project" value="UniProtKB-KW"/>
</dbReference>
<comment type="caution">
    <text evidence="5">The sequence shown here is derived from an EMBL/GenBank/DDBJ whole genome shotgun (WGS) entry which is preliminary data.</text>
</comment>
<organism evidence="5 6">
    <name type="scientific">Streptococcus agalactiae MRI Z1-216</name>
    <dbReference type="NCBI Taxonomy" id="1154879"/>
    <lineage>
        <taxon>Bacteria</taxon>
        <taxon>Bacillati</taxon>
        <taxon>Bacillota</taxon>
        <taxon>Bacilli</taxon>
        <taxon>Lactobacillales</taxon>
        <taxon>Streptococcaceae</taxon>
        <taxon>Streptococcus</taxon>
    </lineage>
</organism>
<protein>
    <submittedName>
        <fullName evidence="5">Nuclease</fullName>
    </submittedName>
</protein>
<gene>
    <name evidence="5" type="ORF">SAG0164_04420</name>
</gene>
<evidence type="ECO:0000256" key="1">
    <source>
        <dbReference type="ARBA" id="ARBA00001946"/>
    </source>
</evidence>
<comment type="cofactor">
    <cofactor evidence="1">
        <name>Mg(2+)</name>
        <dbReference type="ChEBI" id="CHEBI:18420"/>
    </cofactor>
</comment>
<dbReference type="GO" id="GO:0003676">
    <property type="term" value="F:nucleic acid binding"/>
    <property type="evidence" value="ECO:0007669"/>
    <property type="project" value="InterPro"/>
</dbReference>
<keyword evidence="3" id="KW-0378">Hydrolase</keyword>
<sequence length="99" mass="11124">MTKGFIMREKVIEQQLVSEVKKRGGICPKWVSPSFGGVPDRLVFLPKGKFGMVEVKAPGGKPRLLQVTRHKMFDRLGFKVHVLDSVEKIGEVLDAIEFT</sequence>
<evidence type="ECO:0000256" key="3">
    <source>
        <dbReference type="ARBA" id="ARBA00022801"/>
    </source>
</evidence>
<dbReference type="EMBL" id="ALSF01000070">
    <property type="protein sequence ID" value="EPU39090.1"/>
    <property type="molecule type" value="Genomic_DNA"/>
</dbReference>
<evidence type="ECO:0000259" key="4">
    <source>
        <dbReference type="SMART" id="SM00990"/>
    </source>
</evidence>
<feature type="domain" description="VRR-NUC" evidence="4">
    <location>
        <begin position="7"/>
        <end position="87"/>
    </location>
</feature>
<dbReference type="InterPro" id="IPR014883">
    <property type="entry name" value="VRR_NUC"/>
</dbReference>
<evidence type="ECO:0000313" key="6">
    <source>
        <dbReference type="Proteomes" id="UP000015176"/>
    </source>
</evidence>
<accession>A0AAD2WW58</accession>
<name>A0AAD2WW58_STRAG</name>
<dbReference type="GO" id="GO:0016788">
    <property type="term" value="F:hydrolase activity, acting on ester bonds"/>
    <property type="evidence" value="ECO:0007669"/>
    <property type="project" value="InterPro"/>
</dbReference>
<proteinExistence type="predicted"/>
<dbReference type="InterPro" id="IPR011856">
    <property type="entry name" value="tRNA_endonuc-like_dom_sf"/>
</dbReference>
<dbReference type="Proteomes" id="UP000015176">
    <property type="component" value="Unassembled WGS sequence"/>
</dbReference>
<evidence type="ECO:0000256" key="2">
    <source>
        <dbReference type="ARBA" id="ARBA00022722"/>
    </source>
</evidence>